<reference evidence="10" key="4">
    <citation type="submission" date="2024-05" db="EMBL/GenBank/DDBJ databases">
        <authorList>
            <person name="Sun Q."/>
            <person name="Zhou Y."/>
        </authorList>
    </citation>
    <scope>NUCLEOTIDE SEQUENCE</scope>
    <source>
        <strain evidence="10">CGMCC 1.15931</strain>
    </source>
</reference>
<evidence type="ECO:0000313" key="11">
    <source>
        <dbReference type="EMBL" id="MTV54296.1"/>
    </source>
</evidence>
<evidence type="ECO:0000313" key="12">
    <source>
        <dbReference type="Proteomes" id="UP000430634"/>
    </source>
</evidence>
<evidence type="ECO:0000256" key="7">
    <source>
        <dbReference type="ARBA" id="ARBA00038514"/>
    </source>
</evidence>
<evidence type="ECO:0000256" key="5">
    <source>
        <dbReference type="ARBA" id="ARBA00022989"/>
    </source>
</evidence>
<dbReference type="RefSeq" id="WP_155471596.1">
    <property type="nucleotide sequence ID" value="NZ_BMKG01000017.1"/>
</dbReference>
<evidence type="ECO:0000313" key="13">
    <source>
        <dbReference type="Proteomes" id="UP000622638"/>
    </source>
</evidence>
<keyword evidence="4 8" id="KW-0812">Transmembrane</keyword>
<dbReference type="Proteomes" id="UP000430634">
    <property type="component" value="Unassembled WGS sequence"/>
</dbReference>
<dbReference type="InterPro" id="IPR000849">
    <property type="entry name" value="Sugar_P_transporter"/>
</dbReference>
<evidence type="ECO:0000256" key="6">
    <source>
        <dbReference type="ARBA" id="ARBA00023136"/>
    </source>
</evidence>
<dbReference type="InterPro" id="IPR036259">
    <property type="entry name" value="MFS_trans_sf"/>
</dbReference>
<dbReference type="PANTHER" id="PTHR11662">
    <property type="entry name" value="SOLUTE CARRIER FAMILY 17"/>
    <property type="match status" value="1"/>
</dbReference>
<evidence type="ECO:0000256" key="2">
    <source>
        <dbReference type="ARBA" id="ARBA00022448"/>
    </source>
</evidence>
<dbReference type="EMBL" id="WNKZ01000048">
    <property type="protein sequence ID" value="MTV54296.1"/>
    <property type="molecule type" value="Genomic_DNA"/>
</dbReference>
<comment type="subcellular location">
    <subcellularLocation>
        <location evidence="1">Cell membrane</location>
        <topology evidence="1">Multi-pass membrane protein</topology>
    </subcellularLocation>
</comment>
<feature type="transmembrane region" description="Helical" evidence="8">
    <location>
        <begin position="156"/>
        <end position="178"/>
    </location>
</feature>
<dbReference type="AlphaFoldDB" id="A0A6I3T0E4"/>
<proteinExistence type="inferred from homology"/>
<keyword evidence="13" id="KW-1185">Reference proteome</keyword>
<keyword evidence="2" id="KW-0813">Transport</keyword>
<feature type="transmembrane region" description="Helical" evidence="8">
    <location>
        <begin position="184"/>
        <end position="205"/>
    </location>
</feature>
<name>A0A6I3T0E4_9BURK</name>
<protein>
    <submittedName>
        <fullName evidence="10">Glucarate transporter</fullName>
    </submittedName>
    <submittedName>
        <fullName evidence="11">MFS transporter</fullName>
    </submittedName>
</protein>
<feature type="transmembrane region" description="Helical" evidence="8">
    <location>
        <begin position="89"/>
        <end position="110"/>
    </location>
</feature>
<evidence type="ECO:0000256" key="3">
    <source>
        <dbReference type="ARBA" id="ARBA00022475"/>
    </source>
</evidence>
<dbReference type="FunFam" id="1.20.1250.20:FF:000010">
    <property type="entry name" value="Probable glucarate transporter"/>
    <property type="match status" value="1"/>
</dbReference>
<dbReference type="SUPFAM" id="SSF103473">
    <property type="entry name" value="MFS general substrate transporter"/>
    <property type="match status" value="1"/>
</dbReference>
<accession>A0A6I3T0E4</accession>
<dbReference type="Pfam" id="PF07690">
    <property type="entry name" value="MFS_1"/>
    <property type="match status" value="1"/>
</dbReference>
<feature type="transmembrane region" description="Helical" evidence="8">
    <location>
        <begin position="354"/>
        <end position="374"/>
    </location>
</feature>
<feature type="transmembrane region" description="Helical" evidence="8">
    <location>
        <begin position="331"/>
        <end position="348"/>
    </location>
</feature>
<keyword evidence="3" id="KW-1003">Cell membrane</keyword>
<sequence>MEVQANRPAPAGVPAKATRARWTILAMLFLITTINYADRATISIAGPELKKLLGLSPVEMGYVFSAFAWSYVLAQLPGGWLLDRFGSKITYFFSIFLWSLFTVMMGGVGFLTGGAAVAALFCLRLLVGAAEAPSFPGNSRITSSWFPTAERGRAAAIFNSAQYFATVLFAPLMGWLVHSLGWQSVFYVMGALGIIMSFVWLVTIYGPRQHPRINAAELAYIEAGGGLVDIESAEPVKTNTDTWATIKQLLGSRMLLGVYVGQYCITTLTYFFLTWFPVYLVSERGMTILKAGFVAALPAIAGFLGGILGGVISDRMIKSGYSLSAARKTPIVVGMLLAMSMIVCNYVEQDWVVVAVMSLAFFGKGIGALGWAVVSDTSPKQAGGLSGGLFNTFGNTAGITTPIVIGYILQATGSFAGALVFVGANALVAILCYLFVVGDIRRFEFRKPAALEGLDAPGAARRAS</sequence>
<dbReference type="Proteomes" id="UP000622638">
    <property type="component" value="Unassembled WGS sequence"/>
</dbReference>
<dbReference type="PIRSF" id="PIRSF002808">
    <property type="entry name" value="Hexose_phosphate_transp"/>
    <property type="match status" value="1"/>
</dbReference>
<dbReference type="InterPro" id="IPR011701">
    <property type="entry name" value="MFS"/>
</dbReference>
<evidence type="ECO:0000313" key="10">
    <source>
        <dbReference type="EMBL" id="GGC12570.1"/>
    </source>
</evidence>
<reference evidence="10" key="1">
    <citation type="journal article" date="2014" name="Int. J. Syst. Evol. Microbiol.">
        <title>Complete genome of a new Firmicutes species belonging to the dominant human colonic microbiota ('Ruminococcus bicirculans') reveals two chromosomes and a selective capacity to utilize plant glucans.</title>
        <authorList>
            <consortium name="NISC Comparative Sequencing Program"/>
            <person name="Wegmann U."/>
            <person name="Louis P."/>
            <person name="Goesmann A."/>
            <person name="Henrissat B."/>
            <person name="Duncan S.H."/>
            <person name="Flint H.J."/>
        </authorList>
    </citation>
    <scope>NUCLEOTIDE SEQUENCE</scope>
    <source>
        <strain evidence="10">CGMCC 1.15931</strain>
    </source>
</reference>
<reference evidence="13" key="2">
    <citation type="journal article" date="2019" name="Int. J. Syst. Evol. Microbiol.">
        <title>The Global Catalogue of Microorganisms (GCM) 10K type strain sequencing project: providing services to taxonomists for standard genome sequencing and annotation.</title>
        <authorList>
            <consortium name="The Broad Institute Genomics Platform"/>
            <consortium name="The Broad Institute Genome Sequencing Center for Infectious Disease"/>
            <person name="Wu L."/>
            <person name="Ma J."/>
        </authorList>
    </citation>
    <scope>NUCLEOTIDE SEQUENCE [LARGE SCALE GENOMIC DNA]</scope>
    <source>
        <strain evidence="13">CGMCC 1.15931</strain>
    </source>
</reference>
<comment type="similarity">
    <text evidence="7">Belongs to the major facilitator superfamily. Phthalate permease family.</text>
</comment>
<dbReference type="GO" id="GO:0005886">
    <property type="term" value="C:plasma membrane"/>
    <property type="evidence" value="ECO:0007669"/>
    <property type="project" value="UniProtKB-SubCell"/>
</dbReference>
<dbReference type="EMBL" id="BMKG01000017">
    <property type="protein sequence ID" value="GGC12570.1"/>
    <property type="molecule type" value="Genomic_DNA"/>
</dbReference>
<organism evidence="11 12">
    <name type="scientific">Pseudoduganella buxea</name>
    <dbReference type="NCBI Taxonomy" id="1949069"/>
    <lineage>
        <taxon>Bacteria</taxon>
        <taxon>Pseudomonadati</taxon>
        <taxon>Pseudomonadota</taxon>
        <taxon>Betaproteobacteria</taxon>
        <taxon>Burkholderiales</taxon>
        <taxon>Oxalobacteraceae</taxon>
        <taxon>Telluria group</taxon>
        <taxon>Pseudoduganella</taxon>
    </lineage>
</organism>
<gene>
    <name evidence="10" type="primary">gudP</name>
    <name evidence="10" type="ORF">GCM10011572_37450</name>
    <name evidence="11" type="ORF">GM672_16315</name>
</gene>
<dbReference type="PANTHER" id="PTHR11662:SF399">
    <property type="entry name" value="FI19708P1-RELATED"/>
    <property type="match status" value="1"/>
</dbReference>
<feature type="transmembrane region" description="Helical" evidence="8">
    <location>
        <begin position="256"/>
        <end position="276"/>
    </location>
</feature>
<dbReference type="InterPro" id="IPR050382">
    <property type="entry name" value="MFS_Na/Anion_cotransporter"/>
</dbReference>
<dbReference type="PROSITE" id="PS50850">
    <property type="entry name" value="MFS"/>
    <property type="match status" value="1"/>
</dbReference>
<comment type="caution">
    <text evidence="11">The sequence shown here is derived from an EMBL/GenBank/DDBJ whole genome shotgun (WGS) entry which is preliminary data.</text>
</comment>
<evidence type="ECO:0000256" key="4">
    <source>
        <dbReference type="ARBA" id="ARBA00022692"/>
    </source>
</evidence>
<feature type="transmembrane region" description="Helical" evidence="8">
    <location>
        <begin position="62"/>
        <end position="82"/>
    </location>
</feature>
<feature type="transmembrane region" description="Helical" evidence="8">
    <location>
        <begin position="415"/>
        <end position="437"/>
    </location>
</feature>
<evidence type="ECO:0000259" key="9">
    <source>
        <dbReference type="PROSITE" id="PS50850"/>
    </source>
</evidence>
<dbReference type="NCBIfam" id="TIGR00893">
    <property type="entry name" value="2A0114"/>
    <property type="match status" value="1"/>
</dbReference>
<feature type="transmembrane region" description="Helical" evidence="8">
    <location>
        <begin position="386"/>
        <end position="409"/>
    </location>
</feature>
<feature type="transmembrane region" description="Helical" evidence="8">
    <location>
        <begin position="288"/>
        <end position="311"/>
    </location>
</feature>
<reference evidence="11 12" key="3">
    <citation type="submission" date="2019-11" db="EMBL/GenBank/DDBJ databases">
        <title>Type strains purchased from KCTC, JCM and DSMZ.</title>
        <authorList>
            <person name="Lu H."/>
        </authorList>
    </citation>
    <scope>NUCLEOTIDE SEQUENCE [LARGE SCALE GENOMIC DNA]</scope>
    <source>
        <strain evidence="11 12">KCTC 52429</strain>
    </source>
</reference>
<dbReference type="CDD" id="cd17319">
    <property type="entry name" value="MFS_ExuT_GudP_like"/>
    <property type="match status" value="1"/>
</dbReference>
<evidence type="ECO:0000256" key="8">
    <source>
        <dbReference type="SAM" id="Phobius"/>
    </source>
</evidence>
<evidence type="ECO:0000256" key="1">
    <source>
        <dbReference type="ARBA" id="ARBA00004651"/>
    </source>
</evidence>
<feature type="transmembrane region" description="Helical" evidence="8">
    <location>
        <begin position="20"/>
        <end position="37"/>
    </location>
</feature>
<dbReference type="GO" id="GO:0022857">
    <property type="term" value="F:transmembrane transporter activity"/>
    <property type="evidence" value="ECO:0007669"/>
    <property type="project" value="InterPro"/>
</dbReference>
<dbReference type="InterPro" id="IPR020846">
    <property type="entry name" value="MFS_dom"/>
</dbReference>
<feature type="domain" description="Major facilitator superfamily (MFS) profile" evidence="9">
    <location>
        <begin position="24"/>
        <end position="441"/>
    </location>
</feature>
<dbReference type="Gene3D" id="1.20.1250.20">
    <property type="entry name" value="MFS general substrate transporter like domains"/>
    <property type="match status" value="2"/>
</dbReference>
<keyword evidence="5 8" id="KW-1133">Transmembrane helix</keyword>
<keyword evidence="6 8" id="KW-0472">Membrane</keyword>
<dbReference type="OrthoDB" id="8596007at2"/>